<dbReference type="InterPro" id="IPR027417">
    <property type="entry name" value="P-loop_NTPase"/>
</dbReference>
<keyword evidence="2" id="KW-0378">Hydrolase</keyword>
<dbReference type="PANTHER" id="PTHR42927:SF1">
    <property type="entry name" value="HELICASE SUPERFAMILY 1 AND 2 DOMAIN-CONTAINING PROTEIN"/>
    <property type="match status" value="1"/>
</dbReference>
<dbReference type="RefSeq" id="WP_171096864.1">
    <property type="nucleotide sequence ID" value="NZ_CP053084.1"/>
</dbReference>
<dbReference type="GO" id="GO:0004519">
    <property type="term" value="F:endonuclease activity"/>
    <property type="evidence" value="ECO:0007669"/>
    <property type="project" value="UniProtKB-KW"/>
</dbReference>
<dbReference type="Gene3D" id="3.40.50.300">
    <property type="entry name" value="P-loop containing nucleotide triphosphate hydrolases"/>
    <property type="match status" value="2"/>
</dbReference>
<gene>
    <name evidence="2" type="ORF">HKT17_00080</name>
</gene>
<dbReference type="SMART" id="SM00487">
    <property type="entry name" value="DEXDc"/>
    <property type="match status" value="1"/>
</dbReference>
<proteinExistence type="predicted"/>
<dbReference type="Proteomes" id="UP000501130">
    <property type="component" value="Chromosome"/>
</dbReference>
<evidence type="ECO:0000313" key="3">
    <source>
        <dbReference type="Proteomes" id="UP000501130"/>
    </source>
</evidence>
<dbReference type="PANTHER" id="PTHR42927">
    <property type="entry name" value="HELICASE SUPERFAMILY 1 AND 2 DOMAIN-CONTAINING PROTEIN"/>
    <property type="match status" value="1"/>
</dbReference>
<name>A0ABX6N1G3_9BURK</name>
<dbReference type="InterPro" id="IPR014001">
    <property type="entry name" value="Helicase_ATP-bd"/>
</dbReference>
<organism evidence="2 3">
    <name type="scientific">Limnobacter profundi</name>
    <dbReference type="NCBI Taxonomy" id="2732163"/>
    <lineage>
        <taxon>Bacteria</taxon>
        <taxon>Pseudomonadati</taxon>
        <taxon>Pseudomonadota</taxon>
        <taxon>Betaproteobacteria</taxon>
        <taxon>Burkholderiales</taxon>
        <taxon>Burkholderiaceae</taxon>
        <taxon>Limnobacter</taxon>
    </lineage>
</organism>
<keyword evidence="2" id="KW-0540">Nuclease</keyword>
<dbReference type="Gene3D" id="3.90.1570.50">
    <property type="match status" value="1"/>
</dbReference>
<protein>
    <submittedName>
        <fullName evidence="2">Type I restriction endonuclease subunit R</fullName>
    </submittedName>
</protein>
<dbReference type="Pfam" id="PF22679">
    <property type="entry name" value="T1R_D3-like"/>
    <property type="match status" value="1"/>
</dbReference>
<dbReference type="InterPro" id="IPR007409">
    <property type="entry name" value="Restrct_endonuc_type1_HsdR_N"/>
</dbReference>
<dbReference type="Pfam" id="PF04313">
    <property type="entry name" value="HSDR_N"/>
    <property type="match status" value="1"/>
</dbReference>
<accession>A0ABX6N1G3</accession>
<dbReference type="InterPro" id="IPR040980">
    <property type="entry name" value="SWI2_SNF2"/>
</dbReference>
<dbReference type="PROSITE" id="PS51192">
    <property type="entry name" value="HELICASE_ATP_BIND_1"/>
    <property type="match status" value="1"/>
</dbReference>
<dbReference type="Pfam" id="PF18766">
    <property type="entry name" value="SWI2_SNF2"/>
    <property type="match status" value="1"/>
</dbReference>
<dbReference type="InterPro" id="IPR055180">
    <property type="entry name" value="HsdR_RecA-like_helicase_dom_2"/>
</dbReference>
<evidence type="ECO:0000313" key="2">
    <source>
        <dbReference type="EMBL" id="QJR28214.1"/>
    </source>
</evidence>
<feature type="domain" description="Helicase ATP-binding" evidence="1">
    <location>
        <begin position="300"/>
        <end position="505"/>
    </location>
</feature>
<sequence>MTNIHKELHFENEICAHLVANGWLHSASDKGYDRDLALFPEDLIWWIQETQPETWNKVKAMHNGSTQKKLLERLVKVLTADGTLSVLRHGFKDVSAGRVNLCQFKPATTLNATTIENYGKVRLRVMQQVHYSTSNNNSIDLVFFVNGVPVATSELKTDFTQSIEDAVKQYKFDRLPKDKSTKKEEPLLAFKRGALVHFAVSTEEVQMTTKLDGVNTRFLPFNLGDNGGKGNPENPNGFKTAYFWEYVLQRDNFLDILGRFMHLESVDKIDKKTGKRVTKTAMIFPRFHQFDAVSKLIATAKVEGAGHRYLTQHSAGSGKTNTIAWTAHQLSSLHGADNKKVFDSVIVVTDRTVLDSQLQDAIYQFEHKQGLVKCIKSEMGESKSAQLAQALISNTPIIIVTIQTFPFVIEALASANMAGKKYAIIADEAHTSQSGAVANKVKNVLSPAEKQELEDGGEIDIEAMLEAEMASRAQPKNISYFAFTATPKSKTMELFGRPDADGKPAPFHLYTMQQAIEEGFILDVLKNYTPYKLAFKIAHDGQDYDSETVDRSKALKSLMKWVRLHPYNIAQKVEVIVEHFKANVAWRLDGKAKAMVVTGSRKEAVRYKAAIDKYITKKVSEDKTYQGLQAMVAFSGTVIDSETGPGEFTEYNLNPGLNGRDLRDAFDEDDYQVMIVANKFQTGFDQPLLVSMYVDKKLSGVAAVQTLSRLNRTYPGKDVTFVLDFVNDPSEILESFAPYYRAAQLSEVSDPNVIFDLQSKLDAAQIYTNQEVENLVEVLLKKPTQAAVSRCLQPAQSRFKDGLKAARASDDSLEVEKLETFKKNVGSFVRAYDFLSQIINYSDTELEKRSMFLRLLQRLLVVEIDDEEIDLEGIELTHYQLRNKGKQDIPLAKTEGSVLYPAILDLGTTKTLEEKERVYWNEIIDKVNKLFEGDQLTDADAIAVFNHVADKMTENEALKEQATANTEQQFGASPDYKKVMNDAFIACFENHQSIIQQLLTNDRVKDQFAELLLPHVYGKLTRPQQPASDKY</sequence>
<evidence type="ECO:0000259" key="1">
    <source>
        <dbReference type="PROSITE" id="PS51192"/>
    </source>
</evidence>
<reference evidence="2 3" key="1">
    <citation type="submission" date="2020-05" db="EMBL/GenBank/DDBJ databases">
        <title>Compete genome of Limnobacter sp. SAORIC-580.</title>
        <authorList>
            <person name="Song J."/>
            <person name="Cho J.-C."/>
        </authorList>
    </citation>
    <scope>NUCLEOTIDE SEQUENCE [LARGE SCALE GENOMIC DNA]</scope>
    <source>
        <strain evidence="2 3">SAORIC-580</strain>
    </source>
</reference>
<keyword evidence="2" id="KW-0255">Endonuclease</keyword>
<dbReference type="EMBL" id="CP053084">
    <property type="protein sequence ID" value="QJR28214.1"/>
    <property type="molecule type" value="Genomic_DNA"/>
</dbReference>
<keyword evidence="3" id="KW-1185">Reference proteome</keyword>
<dbReference type="SUPFAM" id="SSF52540">
    <property type="entry name" value="P-loop containing nucleoside triphosphate hydrolases"/>
    <property type="match status" value="1"/>
</dbReference>